<dbReference type="Proteomes" id="UP000326198">
    <property type="component" value="Unassembled WGS sequence"/>
</dbReference>
<dbReference type="EMBL" id="ML736355">
    <property type="protein sequence ID" value="KAE8372509.1"/>
    <property type="molecule type" value="Genomic_DNA"/>
</dbReference>
<proteinExistence type="predicted"/>
<protein>
    <submittedName>
        <fullName evidence="1">Uncharacterized protein</fullName>
    </submittedName>
</protein>
<organism evidence="1 2">
    <name type="scientific">Aspergillus bertholletiae</name>
    <dbReference type="NCBI Taxonomy" id="1226010"/>
    <lineage>
        <taxon>Eukaryota</taxon>
        <taxon>Fungi</taxon>
        <taxon>Dikarya</taxon>
        <taxon>Ascomycota</taxon>
        <taxon>Pezizomycotina</taxon>
        <taxon>Eurotiomycetes</taxon>
        <taxon>Eurotiomycetidae</taxon>
        <taxon>Eurotiales</taxon>
        <taxon>Aspergillaceae</taxon>
        <taxon>Aspergillus</taxon>
        <taxon>Aspergillus subgen. Circumdati</taxon>
    </lineage>
</organism>
<name>A0A5N7AU14_9EURO</name>
<sequence>MHSSHSSDGLRQFSQRTNTHCIASEEAFWDRFTREGSLWIWRQSSKPTFRLLSRHFRAARSKQDTLDLHAAFMCLASDTLSQHAFGERHGFQSLEEAELNATGKTKVNSSFELVQCARHFPWLCKLAHAFLWLSGFVCPGFNEVIKLETATRIQRPCPSSQKLTGKQDVKKMVHNVINDRGAINRTKRYAIYPAILENEKVPEDEKQFTRLADDAIFPMISGTDALANDCTGHL</sequence>
<dbReference type="AlphaFoldDB" id="A0A5N7AU14"/>
<reference evidence="1 2" key="1">
    <citation type="submission" date="2019-04" db="EMBL/GenBank/DDBJ databases">
        <title>Friends and foes A comparative genomics studyof 23 Aspergillus species from section Flavi.</title>
        <authorList>
            <consortium name="DOE Joint Genome Institute"/>
            <person name="Kjaerbolling I."/>
            <person name="Vesth T."/>
            <person name="Frisvad J.C."/>
            <person name="Nybo J.L."/>
            <person name="Theobald S."/>
            <person name="Kildgaard S."/>
            <person name="Isbrandt T."/>
            <person name="Kuo A."/>
            <person name="Sato A."/>
            <person name="Lyhne E.K."/>
            <person name="Kogle M.E."/>
            <person name="Wiebenga A."/>
            <person name="Kun R.S."/>
            <person name="Lubbers R.J."/>
            <person name="Makela M.R."/>
            <person name="Barry K."/>
            <person name="Chovatia M."/>
            <person name="Clum A."/>
            <person name="Daum C."/>
            <person name="Haridas S."/>
            <person name="He G."/>
            <person name="LaButti K."/>
            <person name="Lipzen A."/>
            <person name="Mondo S."/>
            <person name="Riley R."/>
            <person name="Salamov A."/>
            <person name="Simmons B.A."/>
            <person name="Magnuson J.K."/>
            <person name="Henrissat B."/>
            <person name="Mortensen U.H."/>
            <person name="Larsen T.O."/>
            <person name="Devries R.P."/>
            <person name="Grigoriev I.V."/>
            <person name="Machida M."/>
            <person name="Baker S.E."/>
            <person name="Andersen M.R."/>
        </authorList>
    </citation>
    <scope>NUCLEOTIDE SEQUENCE [LARGE SCALE GENOMIC DNA]</scope>
    <source>
        <strain evidence="1 2">IBT 29228</strain>
    </source>
</reference>
<accession>A0A5N7AU14</accession>
<gene>
    <name evidence="1" type="ORF">BDV26DRAFT_297789</name>
</gene>
<evidence type="ECO:0000313" key="1">
    <source>
        <dbReference type="EMBL" id="KAE8372509.1"/>
    </source>
</evidence>
<evidence type="ECO:0000313" key="2">
    <source>
        <dbReference type="Proteomes" id="UP000326198"/>
    </source>
</evidence>
<dbReference type="OrthoDB" id="3945418at2759"/>
<keyword evidence="2" id="KW-1185">Reference proteome</keyword>